<reference evidence="1" key="1">
    <citation type="submission" date="2020-10" db="EMBL/GenBank/DDBJ databases">
        <authorList>
            <person name="Gilroy R."/>
        </authorList>
    </citation>
    <scope>NUCLEOTIDE SEQUENCE</scope>
    <source>
        <strain evidence="1">CHK199-13235</strain>
    </source>
</reference>
<name>A0A9D1FM54_9FIRM</name>
<dbReference type="Pfam" id="PF06908">
    <property type="entry name" value="YpsA"/>
    <property type="match status" value="1"/>
</dbReference>
<gene>
    <name evidence="1" type="ORF">IAB51_02820</name>
</gene>
<protein>
    <submittedName>
        <fullName evidence="1">DUF1273 family protein</fullName>
    </submittedName>
</protein>
<proteinExistence type="predicted"/>
<comment type="caution">
    <text evidence="1">The sequence shown here is derived from an EMBL/GenBank/DDBJ whole genome shotgun (WGS) entry which is preliminary data.</text>
</comment>
<dbReference type="AlphaFoldDB" id="A0A9D1FM54"/>
<accession>A0A9D1FM54</accession>
<dbReference type="EMBL" id="DVJP01000023">
    <property type="protein sequence ID" value="HIS75720.1"/>
    <property type="molecule type" value="Genomic_DNA"/>
</dbReference>
<evidence type="ECO:0000313" key="2">
    <source>
        <dbReference type="Proteomes" id="UP000824002"/>
    </source>
</evidence>
<dbReference type="Proteomes" id="UP000824002">
    <property type="component" value="Unassembled WGS sequence"/>
</dbReference>
<sequence length="168" mass="19240">MDPREKTACFTGHRPEKLFPSDTETAAQVLEIRRSLHARILQAVDDGYTTFLCGMAQGVDLWAGDMVLSLQESVRQLKLVAVLPYPASVRGWPPEWQRSYLRVLKFCTEAVLICPDYRPDCYYQRNRYMVDHASRLIGVWREGCPGGTQYTIQYAEKKGLELDLILLP</sequence>
<evidence type="ECO:0000313" key="1">
    <source>
        <dbReference type="EMBL" id="HIS75720.1"/>
    </source>
</evidence>
<dbReference type="Gene3D" id="3.40.50.450">
    <property type="match status" value="1"/>
</dbReference>
<reference evidence="1" key="2">
    <citation type="journal article" date="2021" name="PeerJ">
        <title>Extensive microbial diversity within the chicken gut microbiome revealed by metagenomics and culture.</title>
        <authorList>
            <person name="Gilroy R."/>
            <person name="Ravi A."/>
            <person name="Getino M."/>
            <person name="Pursley I."/>
            <person name="Horton D.L."/>
            <person name="Alikhan N.F."/>
            <person name="Baker D."/>
            <person name="Gharbi K."/>
            <person name="Hall N."/>
            <person name="Watson M."/>
            <person name="Adriaenssens E.M."/>
            <person name="Foster-Nyarko E."/>
            <person name="Jarju S."/>
            <person name="Secka A."/>
            <person name="Antonio M."/>
            <person name="Oren A."/>
            <person name="Chaudhuri R.R."/>
            <person name="La Ragione R."/>
            <person name="Hildebrand F."/>
            <person name="Pallen M.J."/>
        </authorList>
    </citation>
    <scope>NUCLEOTIDE SEQUENCE</scope>
    <source>
        <strain evidence="1">CHK199-13235</strain>
    </source>
</reference>
<dbReference type="SUPFAM" id="SSF102405">
    <property type="entry name" value="MCP/YpsA-like"/>
    <property type="match status" value="1"/>
</dbReference>
<dbReference type="InterPro" id="IPR010697">
    <property type="entry name" value="YspA"/>
</dbReference>
<dbReference type="PANTHER" id="PTHR38440">
    <property type="entry name" value="UPF0398 PROTEIN YPSA"/>
    <property type="match status" value="1"/>
</dbReference>
<organism evidence="1 2">
    <name type="scientific">Candidatus Merdivicinus excrementipullorum</name>
    <dbReference type="NCBI Taxonomy" id="2840867"/>
    <lineage>
        <taxon>Bacteria</taxon>
        <taxon>Bacillati</taxon>
        <taxon>Bacillota</taxon>
        <taxon>Clostridia</taxon>
        <taxon>Eubacteriales</taxon>
        <taxon>Oscillospiraceae</taxon>
        <taxon>Oscillospiraceae incertae sedis</taxon>
        <taxon>Candidatus Merdivicinus</taxon>
    </lineage>
</organism>
<dbReference type="PANTHER" id="PTHR38440:SF1">
    <property type="entry name" value="UPF0398 PROTEIN SPR0331"/>
    <property type="match status" value="1"/>
</dbReference>